<comment type="caution">
    <text evidence="1">The sequence shown here is derived from an EMBL/GenBank/DDBJ whole genome shotgun (WGS) entry which is preliminary data.</text>
</comment>
<dbReference type="Proteomes" id="UP000620266">
    <property type="component" value="Unassembled WGS sequence"/>
</dbReference>
<sequence length="56" mass="6707">MNTSWGSEEDSEIDDELARDLPFLIPDRQRNYGDIGTRDYYDRLDRQAREISDRLK</sequence>
<reference evidence="1" key="2">
    <citation type="submission" date="2020-09" db="EMBL/GenBank/DDBJ databases">
        <authorList>
            <person name="Sun Q."/>
            <person name="Sedlacek I."/>
        </authorList>
    </citation>
    <scope>NUCLEOTIDE SEQUENCE</scope>
    <source>
        <strain evidence="1">CCM 7086</strain>
    </source>
</reference>
<evidence type="ECO:0000313" key="1">
    <source>
        <dbReference type="EMBL" id="GGC05346.1"/>
    </source>
</evidence>
<dbReference type="RefSeq" id="WP_188395385.1">
    <property type="nucleotide sequence ID" value="NZ_BMCG01000002.1"/>
</dbReference>
<dbReference type="EMBL" id="BMCG01000002">
    <property type="protein sequence ID" value="GGC05346.1"/>
    <property type="molecule type" value="Genomic_DNA"/>
</dbReference>
<evidence type="ECO:0000313" key="2">
    <source>
        <dbReference type="Proteomes" id="UP000620266"/>
    </source>
</evidence>
<accession>A0A8J2UM49</accession>
<protein>
    <submittedName>
        <fullName evidence="1">Uncharacterized protein</fullName>
    </submittedName>
</protein>
<reference evidence="1" key="1">
    <citation type="journal article" date="2014" name="Int. J. Syst. Evol. Microbiol.">
        <title>Complete genome sequence of Corynebacterium casei LMG S-19264T (=DSM 44701T), isolated from a smear-ripened cheese.</title>
        <authorList>
            <consortium name="US DOE Joint Genome Institute (JGI-PGF)"/>
            <person name="Walter F."/>
            <person name="Albersmeier A."/>
            <person name="Kalinowski J."/>
            <person name="Ruckert C."/>
        </authorList>
    </citation>
    <scope>NUCLEOTIDE SEQUENCE</scope>
    <source>
        <strain evidence="1">CCM 7086</strain>
    </source>
</reference>
<dbReference type="AlphaFoldDB" id="A0A8J2UM49"/>
<gene>
    <name evidence="1" type="ORF">GCM10007205_13200</name>
</gene>
<organism evidence="1 2">
    <name type="scientific">Oxalicibacterium flavum</name>
    <dbReference type="NCBI Taxonomy" id="179467"/>
    <lineage>
        <taxon>Bacteria</taxon>
        <taxon>Pseudomonadati</taxon>
        <taxon>Pseudomonadota</taxon>
        <taxon>Betaproteobacteria</taxon>
        <taxon>Burkholderiales</taxon>
        <taxon>Oxalobacteraceae</taxon>
        <taxon>Oxalicibacterium</taxon>
    </lineage>
</organism>
<proteinExistence type="predicted"/>
<keyword evidence="2" id="KW-1185">Reference proteome</keyword>
<name>A0A8J2UM49_9BURK</name>